<sequence>MLNDISLEVAAIALTYIDAHNRDTWLKVGNALKTEFGSSGFDVFDNWSQTADNYDAKAVKSVWRSLTVGKVNIGTVIYLAKQNGFDISKHEVKPIDPQEQAARQAKHEQQAREAEAHEKAEKAAFEMLIKNIIQASNDALSTPYTDSKGITTTGLLSINSNELHAFKHPFNQYNGKPESIGYALQGLITLVPFCDLKTGEFVRLQGISGVKATEGKDKGRYIKRWIGKGDGYYWCGDILNQGKPKVITEGMSDAQTIHEYTNDNLPTLAAGNDGSLKKAALALRAECPHHPIIVFGDNDVHGGGQAKAKAAATAINAIFMLPPSKYKDVNEWVLAEGAESLNKMIDEAIQTKKAVPPSEDGSTAPLESDLATDSVDHGINNSEHQAKEDTRKGTYFFLNEEHPVTEKRGVYFVGMSKEGKYLPPMQVCGVLKIKAITRNQDHQEHGFLLEWLDRDNHKHYWSMPAELFKGDGADYRGQLLSCGLYIAPTASARMRLAEYIQNHHTPSRALCVDKTGWYQQLFITPHRTYGKQPDNEMVIYQSSQSFVSGYRQHGSLEDWREKVAALCVGNSRLVFSICVAFAGALLRLAHEESGGFHLRGNSSVGKSTGQHLACSVWGSRDYKQTWRATINGLEGIAALYNDGLLVLDEMAQADPKAIGETVYMLGNEQGKIRSQKSLIPRKNLTWKLLFLSSGELSLEQMMRDGGKKTKAGQEVRLVDIAADAGKRMGMVEQLNDFATAKEFMDTLNRRTSQYYGTAGHAFLEAITQQPDEIGQFLKEFKQRFIKTNVVQGASEQVSRVASRFALVAAAGEMATDFGITGWKKGEAYQAAIACFNAWLDGRGGIGNQEVRAIKSQVRAFFEAHGESRFADWDDNPINPRTVINRAGFRKKQPDGDVFAVLPEAYSHEVCAGFDVKTVNKVLIEAGWITPEKDGKAAQRPTLPSIGRTRAYIFTPLLWQEDN</sequence>
<evidence type="ECO:0000313" key="4">
    <source>
        <dbReference type="EMBL" id="PTQ87067.1"/>
    </source>
</evidence>
<dbReference type="InterPro" id="IPR014819">
    <property type="entry name" value="PriCT_2"/>
</dbReference>
<gene>
    <name evidence="4" type="ORF">C8N29_12512</name>
</gene>
<evidence type="ECO:0000313" key="5">
    <source>
        <dbReference type="Proteomes" id="UP000244223"/>
    </source>
</evidence>
<evidence type="ECO:0000259" key="2">
    <source>
        <dbReference type="Pfam" id="PF06048"/>
    </source>
</evidence>
<accession>A0A2T5IT85</accession>
<dbReference type="GO" id="GO:0016817">
    <property type="term" value="F:hydrolase activity, acting on acid anhydrides"/>
    <property type="evidence" value="ECO:0007669"/>
    <property type="project" value="InterPro"/>
</dbReference>
<keyword evidence="4" id="KW-0347">Helicase</keyword>
<feature type="region of interest" description="Disordered" evidence="1">
    <location>
        <begin position="352"/>
        <end position="386"/>
    </location>
</feature>
<evidence type="ECO:0000256" key="1">
    <source>
        <dbReference type="SAM" id="MobiDB-lite"/>
    </source>
</evidence>
<dbReference type="Pfam" id="PF06048">
    <property type="entry name" value="DUF927"/>
    <property type="match status" value="1"/>
</dbReference>
<dbReference type="Proteomes" id="UP000244223">
    <property type="component" value="Unassembled WGS sequence"/>
</dbReference>
<dbReference type="GO" id="GO:0004386">
    <property type="term" value="F:helicase activity"/>
    <property type="evidence" value="ECO:0007669"/>
    <property type="project" value="UniProtKB-KW"/>
</dbReference>
<name>A0A2T5IT85_9GAMM</name>
<feature type="domain" description="DUF927" evidence="2">
    <location>
        <begin position="406"/>
        <end position="676"/>
    </location>
</feature>
<comment type="caution">
    <text evidence="4">The sequence shown here is derived from an EMBL/GenBank/DDBJ whole genome shotgun (WGS) entry which is preliminary data.</text>
</comment>
<keyword evidence="4" id="KW-0378">Hydrolase</keyword>
<keyword evidence="5" id="KW-1185">Reference proteome</keyword>
<dbReference type="CDD" id="cd00188">
    <property type="entry name" value="TOPRIM"/>
    <property type="match status" value="1"/>
</dbReference>
<organism evidence="4 5">
    <name type="scientific">Agitococcus lubricus</name>
    <dbReference type="NCBI Taxonomy" id="1077255"/>
    <lineage>
        <taxon>Bacteria</taxon>
        <taxon>Pseudomonadati</taxon>
        <taxon>Pseudomonadota</taxon>
        <taxon>Gammaproteobacteria</taxon>
        <taxon>Moraxellales</taxon>
        <taxon>Moraxellaceae</taxon>
        <taxon>Agitococcus</taxon>
    </lineage>
</organism>
<dbReference type="Pfam" id="PF08707">
    <property type="entry name" value="PriCT_2"/>
    <property type="match status" value="1"/>
</dbReference>
<dbReference type="OrthoDB" id="158067at2"/>
<dbReference type="Gene3D" id="3.40.1360.10">
    <property type="match status" value="1"/>
</dbReference>
<dbReference type="EMBL" id="QAON01000025">
    <property type="protein sequence ID" value="PTQ87067.1"/>
    <property type="molecule type" value="Genomic_DNA"/>
</dbReference>
<feature type="domain" description="Primase C-terminal 2" evidence="3">
    <location>
        <begin position="16"/>
        <end position="80"/>
    </location>
</feature>
<keyword evidence="4" id="KW-0067">ATP-binding</keyword>
<proteinExistence type="predicted"/>
<reference evidence="4 5" key="1">
    <citation type="submission" date="2018-04" db="EMBL/GenBank/DDBJ databases">
        <title>Genomic Encyclopedia of Archaeal and Bacterial Type Strains, Phase II (KMG-II): from individual species to whole genera.</title>
        <authorList>
            <person name="Goeker M."/>
        </authorList>
    </citation>
    <scope>NUCLEOTIDE SEQUENCE [LARGE SCALE GENOMIC DNA]</scope>
    <source>
        <strain evidence="4 5">DSM 5822</strain>
    </source>
</reference>
<protein>
    <submittedName>
        <fullName evidence="4">Putative DNA primase/helicase</fullName>
    </submittedName>
</protein>
<keyword evidence="4" id="KW-0547">Nucleotide-binding</keyword>
<dbReference type="AlphaFoldDB" id="A0A2T5IT85"/>
<dbReference type="InterPro" id="IPR009270">
    <property type="entry name" value="DUF927"/>
</dbReference>
<evidence type="ECO:0000259" key="3">
    <source>
        <dbReference type="Pfam" id="PF08707"/>
    </source>
</evidence>
<dbReference type="RefSeq" id="WP_107866958.1">
    <property type="nucleotide sequence ID" value="NZ_QAON01000025.1"/>
</dbReference>